<dbReference type="PROSITE" id="PS00116">
    <property type="entry name" value="DNA_POLYMERASE_B"/>
    <property type="match status" value="1"/>
</dbReference>
<feature type="compositionally biased region" description="Basic and acidic residues" evidence="13">
    <location>
        <begin position="68"/>
        <end position="77"/>
    </location>
</feature>
<keyword evidence="9 12" id="KW-0239">DNA-directed DNA polymerase</keyword>
<dbReference type="InterPro" id="IPR023211">
    <property type="entry name" value="DNA_pol_palm_dom_sf"/>
</dbReference>
<keyword evidence="11" id="KW-0539">Nucleus</keyword>
<dbReference type="InterPro" id="IPR042087">
    <property type="entry name" value="DNA_pol_B_thumb"/>
</dbReference>
<dbReference type="InterPro" id="IPR045846">
    <property type="entry name" value="POLBc_alpha"/>
</dbReference>
<dbReference type="GO" id="GO:0003697">
    <property type="term" value="F:single-stranded DNA binding"/>
    <property type="evidence" value="ECO:0007669"/>
    <property type="project" value="TreeGrafter"/>
</dbReference>
<keyword evidence="7" id="KW-0863">Zinc-finger</keyword>
<evidence type="ECO:0000256" key="11">
    <source>
        <dbReference type="ARBA" id="ARBA00023242"/>
    </source>
</evidence>
<dbReference type="GO" id="GO:0008270">
    <property type="term" value="F:zinc ion binding"/>
    <property type="evidence" value="ECO:0007669"/>
    <property type="project" value="UniProtKB-KW"/>
</dbReference>
<dbReference type="Gene3D" id="3.90.1600.10">
    <property type="entry name" value="Palm domain of DNA polymerase"/>
    <property type="match status" value="2"/>
</dbReference>
<dbReference type="InParanoid" id="A0A7M7H7G4"/>
<feature type="compositionally biased region" description="Basic and acidic residues" evidence="13">
    <location>
        <begin position="191"/>
        <end position="200"/>
    </location>
</feature>
<dbReference type="RefSeq" id="XP_008210454.1">
    <property type="nucleotide sequence ID" value="XM_008212232.4"/>
</dbReference>
<organism evidence="17 18">
    <name type="scientific">Nasonia vitripennis</name>
    <name type="common">Parasitic wasp</name>
    <dbReference type="NCBI Taxonomy" id="7425"/>
    <lineage>
        <taxon>Eukaryota</taxon>
        <taxon>Metazoa</taxon>
        <taxon>Ecdysozoa</taxon>
        <taxon>Arthropoda</taxon>
        <taxon>Hexapoda</taxon>
        <taxon>Insecta</taxon>
        <taxon>Pterygota</taxon>
        <taxon>Neoptera</taxon>
        <taxon>Endopterygota</taxon>
        <taxon>Hymenoptera</taxon>
        <taxon>Apocrita</taxon>
        <taxon>Proctotrupomorpha</taxon>
        <taxon>Chalcidoidea</taxon>
        <taxon>Pteromalidae</taxon>
        <taxon>Pteromalinae</taxon>
        <taxon>Nasonia</taxon>
    </lineage>
</organism>
<dbReference type="InterPro" id="IPR043502">
    <property type="entry name" value="DNA/RNA_pol_sf"/>
</dbReference>
<dbReference type="FunCoup" id="A0A7M7H7G4">
    <property type="interactions" value="1664"/>
</dbReference>
<dbReference type="InterPro" id="IPR038256">
    <property type="entry name" value="Pol_alpha_znc_sf"/>
</dbReference>
<dbReference type="Gene3D" id="2.40.50.730">
    <property type="match status" value="1"/>
</dbReference>
<accession>A0A7M7H7G4</accession>
<dbReference type="GO" id="GO:0006272">
    <property type="term" value="P:leading strand elongation"/>
    <property type="evidence" value="ECO:0007669"/>
    <property type="project" value="TreeGrafter"/>
</dbReference>
<keyword evidence="5 12" id="KW-0235">DNA replication</keyword>
<evidence type="ECO:0000313" key="17">
    <source>
        <dbReference type="EnsemblMetazoa" id="XP_008210454"/>
    </source>
</evidence>
<dbReference type="InterPro" id="IPR006133">
    <property type="entry name" value="DNA-dir_DNA_pol_B_exonuc"/>
</dbReference>
<dbReference type="Gene3D" id="1.10.3200.20">
    <property type="entry name" value="DNA Polymerase alpha, zinc finger"/>
    <property type="match status" value="1"/>
</dbReference>
<dbReference type="InterPro" id="IPR006172">
    <property type="entry name" value="DNA-dir_DNA_pol_B"/>
</dbReference>
<evidence type="ECO:0000256" key="9">
    <source>
        <dbReference type="ARBA" id="ARBA00022932"/>
    </source>
</evidence>
<evidence type="ECO:0000256" key="6">
    <source>
        <dbReference type="ARBA" id="ARBA00022723"/>
    </source>
</evidence>
<dbReference type="SMR" id="A0A7M7H7G4"/>
<evidence type="ECO:0000259" key="14">
    <source>
        <dbReference type="Pfam" id="PF00136"/>
    </source>
</evidence>
<keyword evidence="18" id="KW-1185">Reference proteome</keyword>
<evidence type="ECO:0000256" key="2">
    <source>
        <dbReference type="ARBA" id="ARBA00005755"/>
    </source>
</evidence>
<dbReference type="InterPro" id="IPR015088">
    <property type="entry name" value="Znf_DNA-dir_DNA_pol_B_alpha"/>
</dbReference>
<feature type="domain" description="DNA-directed DNA polymerase family B exonuclease" evidence="15">
    <location>
        <begin position="859"/>
        <end position="1095"/>
    </location>
</feature>
<dbReference type="Pfam" id="PF00136">
    <property type="entry name" value="DNA_pol_B"/>
    <property type="match status" value="1"/>
</dbReference>
<dbReference type="EnsemblMetazoa" id="XM_008212232">
    <property type="protein sequence ID" value="XP_008210454"/>
    <property type="gene ID" value="LOC100121221"/>
</dbReference>
<sequence length="1818" mass="206492">MPRLNQDSKNSDGDNGRHDNPGAPAASNIVQDEDLLQKPGPSNAFDKARSKKSKDSTPKSSSEQLGKNVDRRQDQNRHAKRKFDKIDVCCTETNVNLVSPTVQNKEPRSSCSKTFIDLTLDSENEAVEEIPAKKIKRMNCNVLKKSDSGACQNTNSLKSEEKSKLDHINLSSNSNKKVNDKPSSSLITNESHPKAKRKEECKHKYISERRILKRIKKIIDFDDDSDTASGPDIKKDLQDEYINDKRTLERIKKVIDFVDDSDTTSGADMKKKLKHKYISEKRILKRIKKVIDFEEDLDDDRINANITATEKLAQIKDSEIVNEEMVFDIAKIKNHSEKTIELHIGHQECQDQSSDAELCDMVINIGHCADNLSCALQPITANNHSPCNKIPENNHKLVQIKDSEIVNEEMVFDIAKIKNHSEKTIELHIGHQECQDQSSDAEFCDMVINVGHCANNLSCALQPITENNHSPCKKSPEKNLNCMPLKGVSDKCNITDAISNIKNTEAKHKINIRKEESSIVLISSENLSDMDMDVLDISDDSNNSLITDKNQFKEKNNSLPKNGFSNFLNSETVLDNNNDLCQLKENISVPSNDLLDIGIKNNVDNINVSKSISIKKQVENKTRSPVSQSHCSNDGSSSKAHTCYNALKKQLNGPLSKSNSNNNILTDTISKNKNTKEKSNTHSMQNIEPPIMQNCNVVASNIKQKNTDSKIISPQVERLSILPTTTNSYGQKIFRFFWLDAYEDSYTDPGVVFLFGKILEPTANQYISSCVTVKNIPRRMYVLPRKDEAGEQSAFDKAYVELNEYLRQKCINEFKCKKVTKIYAFEKKDVPQNTAYLEVRYSSVYPALDSDYSGPAIQAIFGTNVTAMELFLIEKNIKGPCWMDVKISPFASSNLSSWCKFEINCTRMEDISVTNHQQTDPSITPIAVAALSIQVSLDEKLQKYDIASIGIAIQEHFHLYKGSPQPLFNRSYCLVSQCSPWPKFAKRKFAKWKDFQVILCESEINLLERLLQLLQSLDPDILIGYDTNFEFDILVRKIMSLGTTDWSRIGKLRRSVPPKFKGRIYLNQVLCGRPICDVQRSMSDFQFSVTNYDLASLYSSTLSKDAGAYTEIKPDECLQYYTSLYNMTLLVKSTMTKVSYIFEVSAELSILSLAVQITRIVGNTLSRTLSCGVGERNEFLLLHAFQSKNYLTPDKRKDNSDYDGKKKSSYTGGMILEPKAGFYDTSVLLLDFNSLYPSIIQEFNICFTTIPGAAHASVDELCRVESCAEQGILPTIISGLVQSRLQIKKMINSPNLSSDLRRQYNSRQLALKLTANSMYGCLGASYSRFYAKGLAALVAMRGREIFKKTQDLIQSHNYEVIYGDTDSFMINVKLTDYEQVMAVGRMLKKEVNKLFKKIKIDIDRVFKCLLLMKKKQYAGLIITRQSNDELEYKKEIKGLEIIRRDCCALASDTGHKVLEELLKDQPSHIRSKNIFEILETTNRELREGKLPMSSLEITKKLSKDPDKYPNKNHPHVIVAERLNKINARKWKAGDVVSYIICKDNTTRKPLERAYHIEEFKTNEQIKIDETYYLMYHIFPIIHKICDPIEGIENVLIAQSLGIADLYKPKKISDHRDAKMPLSLHDNRNKNCVPLQFKCRDCKTKNKIKTSVIHTKSGCQPSLATCTNSKCNTPPWKYPHFIQNQLQLAIRECVNKYYTGAIECSNPLCCNSTRIIHLNSDDGLIKCYDCFDGRRYRKYSEIDLHNQLTFFVDIFTLDEAACQGLDVFTAQEVKEFYTGLREFMLDQIDSNAYSIVDLSRLFTPNSEPNKDDDLESELI</sequence>
<dbReference type="GO" id="GO:0000166">
    <property type="term" value="F:nucleotide binding"/>
    <property type="evidence" value="ECO:0007669"/>
    <property type="project" value="InterPro"/>
</dbReference>
<dbReference type="PANTHER" id="PTHR45861:SF1">
    <property type="entry name" value="DNA POLYMERASE ALPHA CATALYTIC SUBUNIT"/>
    <property type="match status" value="1"/>
</dbReference>
<dbReference type="InterPro" id="IPR006134">
    <property type="entry name" value="DNA-dir_DNA_pol_B_multi_dom"/>
</dbReference>
<dbReference type="GO" id="GO:0006273">
    <property type="term" value="P:lagging strand elongation"/>
    <property type="evidence" value="ECO:0007669"/>
    <property type="project" value="TreeGrafter"/>
</dbReference>
<dbReference type="SUPFAM" id="SSF56672">
    <property type="entry name" value="DNA/RNA polymerases"/>
    <property type="match status" value="1"/>
</dbReference>
<comment type="subcellular location">
    <subcellularLocation>
        <location evidence="1">Nucleus</location>
    </subcellularLocation>
</comment>
<feature type="compositionally biased region" description="Basic and acidic residues" evidence="13">
    <location>
        <begin position="9"/>
        <end position="20"/>
    </location>
</feature>
<dbReference type="Gene3D" id="3.30.70.2820">
    <property type="match status" value="1"/>
</dbReference>
<dbReference type="GO" id="GO:0003887">
    <property type="term" value="F:DNA-directed DNA polymerase activity"/>
    <property type="evidence" value="ECO:0007669"/>
    <property type="project" value="UniProtKB-KW"/>
</dbReference>
<feature type="compositionally biased region" description="Basic and acidic residues" evidence="13">
    <location>
        <begin position="158"/>
        <end position="167"/>
    </location>
</feature>
<evidence type="ECO:0000259" key="16">
    <source>
        <dbReference type="Pfam" id="PF08996"/>
    </source>
</evidence>
<evidence type="ECO:0000256" key="12">
    <source>
        <dbReference type="RuleBase" id="RU000442"/>
    </source>
</evidence>
<dbReference type="InterPro" id="IPR012337">
    <property type="entry name" value="RNaseH-like_sf"/>
</dbReference>
<evidence type="ECO:0000256" key="13">
    <source>
        <dbReference type="SAM" id="MobiDB-lite"/>
    </source>
</evidence>
<dbReference type="KEGG" id="nvi:100121221"/>
<dbReference type="GO" id="GO:0005658">
    <property type="term" value="C:alpha DNA polymerase:primase complex"/>
    <property type="evidence" value="ECO:0007669"/>
    <property type="project" value="TreeGrafter"/>
</dbReference>
<evidence type="ECO:0000256" key="7">
    <source>
        <dbReference type="ARBA" id="ARBA00022771"/>
    </source>
</evidence>
<keyword evidence="6" id="KW-0479">Metal-binding</keyword>
<evidence type="ECO:0000259" key="15">
    <source>
        <dbReference type="Pfam" id="PF03104"/>
    </source>
</evidence>
<dbReference type="Gene3D" id="1.10.132.60">
    <property type="entry name" value="DNA polymerase family B, C-terminal domain"/>
    <property type="match status" value="1"/>
</dbReference>
<feature type="region of interest" description="Disordered" evidence="13">
    <location>
        <begin position="1"/>
        <end position="81"/>
    </location>
</feature>
<dbReference type="CDD" id="cd05532">
    <property type="entry name" value="POLBc_alpha"/>
    <property type="match status" value="1"/>
</dbReference>
<protein>
    <recommendedName>
        <fullName evidence="12">DNA polymerase</fullName>
        <ecNumber evidence="12">2.7.7.7</ecNumber>
    </recommendedName>
</protein>
<dbReference type="OrthoDB" id="6755010at2759"/>
<feature type="compositionally biased region" description="Polar residues" evidence="13">
    <location>
        <begin position="169"/>
        <end position="190"/>
    </location>
</feature>
<name>A0A7M7H7G4_NASVI</name>
<evidence type="ECO:0000256" key="4">
    <source>
        <dbReference type="ARBA" id="ARBA00022695"/>
    </source>
</evidence>
<dbReference type="SMART" id="SM00486">
    <property type="entry name" value="POLBc"/>
    <property type="match status" value="1"/>
</dbReference>
<dbReference type="InterPro" id="IPR017964">
    <property type="entry name" value="DNA-dir_DNA_pol_B_CS"/>
</dbReference>
<evidence type="ECO:0000313" key="18">
    <source>
        <dbReference type="Proteomes" id="UP000002358"/>
    </source>
</evidence>
<dbReference type="Proteomes" id="UP000002358">
    <property type="component" value="Chromosome 3"/>
</dbReference>
<dbReference type="PANTHER" id="PTHR45861">
    <property type="entry name" value="DNA POLYMERASE ALPHA CATALYTIC SUBUNIT"/>
    <property type="match status" value="1"/>
</dbReference>
<evidence type="ECO:0000256" key="3">
    <source>
        <dbReference type="ARBA" id="ARBA00022679"/>
    </source>
</evidence>
<feature type="domain" description="Zinc finger DNA-directed DNA polymerase family B alpha" evidence="16">
    <location>
        <begin position="1626"/>
        <end position="1801"/>
    </location>
</feature>
<feature type="region of interest" description="Disordered" evidence="13">
    <location>
        <begin position="147"/>
        <end position="200"/>
    </location>
</feature>
<dbReference type="InterPro" id="IPR036397">
    <property type="entry name" value="RNaseH_sf"/>
</dbReference>
<evidence type="ECO:0000256" key="10">
    <source>
        <dbReference type="ARBA" id="ARBA00023125"/>
    </source>
</evidence>
<dbReference type="GO" id="GO:1902975">
    <property type="term" value="P:mitotic DNA replication initiation"/>
    <property type="evidence" value="ECO:0007669"/>
    <property type="project" value="InterPro"/>
</dbReference>
<evidence type="ECO:0000256" key="5">
    <source>
        <dbReference type="ARBA" id="ARBA00022705"/>
    </source>
</evidence>
<proteinExistence type="inferred from homology"/>
<evidence type="ECO:0000256" key="8">
    <source>
        <dbReference type="ARBA" id="ARBA00022833"/>
    </source>
</evidence>
<comment type="similarity">
    <text evidence="2 12">Belongs to the DNA polymerase type-B family.</text>
</comment>
<dbReference type="PRINTS" id="PR00106">
    <property type="entry name" value="DNAPOLB"/>
</dbReference>
<feature type="domain" description="DNA-directed DNA polymerase family B multifunctional" evidence="14">
    <location>
        <begin position="1164"/>
        <end position="1588"/>
    </location>
</feature>
<evidence type="ECO:0000256" key="1">
    <source>
        <dbReference type="ARBA" id="ARBA00004123"/>
    </source>
</evidence>
<dbReference type="GO" id="GO:0003688">
    <property type="term" value="F:DNA replication origin binding"/>
    <property type="evidence" value="ECO:0007669"/>
    <property type="project" value="TreeGrafter"/>
</dbReference>
<dbReference type="Pfam" id="PF03104">
    <property type="entry name" value="DNA_pol_B_exo1"/>
    <property type="match status" value="1"/>
</dbReference>
<dbReference type="CDD" id="cd05776">
    <property type="entry name" value="DNA_polB_alpha_exo"/>
    <property type="match status" value="1"/>
</dbReference>
<keyword evidence="8" id="KW-0862">Zinc</keyword>
<dbReference type="GeneID" id="100121221"/>
<dbReference type="Gene3D" id="3.30.420.10">
    <property type="entry name" value="Ribonuclease H-like superfamily/Ribonuclease H"/>
    <property type="match status" value="1"/>
</dbReference>
<comment type="catalytic activity">
    <reaction evidence="12">
        <text>DNA(n) + a 2'-deoxyribonucleoside 5'-triphosphate = DNA(n+1) + diphosphate</text>
        <dbReference type="Rhea" id="RHEA:22508"/>
        <dbReference type="Rhea" id="RHEA-COMP:17339"/>
        <dbReference type="Rhea" id="RHEA-COMP:17340"/>
        <dbReference type="ChEBI" id="CHEBI:33019"/>
        <dbReference type="ChEBI" id="CHEBI:61560"/>
        <dbReference type="ChEBI" id="CHEBI:173112"/>
        <dbReference type="EC" id="2.7.7.7"/>
    </reaction>
</comment>
<dbReference type="NCBIfam" id="TIGR00592">
    <property type="entry name" value="pol2"/>
    <property type="match status" value="1"/>
</dbReference>
<reference evidence="17" key="1">
    <citation type="submission" date="2021-01" db="UniProtKB">
        <authorList>
            <consortium name="EnsemblMetazoa"/>
        </authorList>
    </citation>
    <scope>IDENTIFICATION</scope>
</reference>
<dbReference type="SUPFAM" id="SSF53098">
    <property type="entry name" value="Ribonuclease H-like"/>
    <property type="match status" value="1"/>
</dbReference>
<keyword evidence="10 12" id="KW-0238">DNA-binding</keyword>
<keyword evidence="4 12" id="KW-0548">Nucleotidyltransferase</keyword>
<dbReference type="Pfam" id="PF08996">
    <property type="entry name" value="zf-DNA_Pol"/>
    <property type="match status" value="1"/>
</dbReference>
<dbReference type="GO" id="GO:0003682">
    <property type="term" value="F:chromatin binding"/>
    <property type="evidence" value="ECO:0007669"/>
    <property type="project" value="TreeGrafter"/>
</dbReference>
<dbReference type="EC" id="2.7.7.7" evidence="12"/>
<keyword evidence="3 12" id="KW-0808">Transferase</keyword>